<dbReference type="InterPro" id="IPR029036">
    <property type="entry name" value="P5CR_dimer"/>
</dbReference>
<dbReference type="Pfam" id="PF03807">
    <property type="entry name" value="F420_oxidored"/>
    <property type="match status" value="1"/>
</dbReference>
<feature type="binding site" evidence="5">
    <location>
        <begin position="14"/>
        <end position="19"/>
    </location>
    <ligand>
        <name>NADP(+)</name>
        <dbReference type="ChEBI" id="CHEBI:58349"/>
    </ligand>
</feature>
<dbReference type="GO" id="GO:0005737">
    <property type="term" value="C:cytoplasm"/>
    <property type="evidence" value="ECO:0007669"/>
    <property type="project" value="UniProtKB-SubCell"/>
</dbReference>
<organism evidence="8 9">
    <name type="scientific">Sphingomonas jinjuensis</name>
    <dbReference type="NCBI Taxonomy" id="535907"/>
    <lineage>
        <taxon>Bacteria</taxon>
        <taxon>Pseudomonadati</taxon>
        <taxon>Pseudomonadota</taxon>
        <taxon>Alphaproteobacteria</taxon>
        <taxon>Sphingomonadales</taxon>
        <taxon>Sphingomonadaceae</taxon>
        <taxon>Sphingomonas</taxon>
    </lineage>
</organism>
<dbReference type="Gene3D" id="1.10.3730.10">
    <property type="entry name" value="ProC C-terminal domain-like"/>
    <property type="match status" value="1"/>
</dbReference>
<dbReference type="GO" id="GO:0055129">
    <property type="term" value="P:L-proline biosynthetic process"/>
    <property type="evidence" value="ECO:0007669"/>
    <property type="project" value="UniProtKB-UniRule"/>
</dbReference>
<comment type="catalytic activity">
    <reaction evidence="4">
        <text>L-proline + NAD(+) = (S)-1-pyrroline-5-carboxylate + NADH + 2 H(+)</text>
        <dbReference type="Rhea" id="RHEA:14105"/>
        <dbReference type="ChEBI" id="CHEBI:15378"/>
        <dbReference type="ChEBI" id="CHEBI:17388"/>
        <dbReference type="ChEBI" id="CHEBI:57540"/>
        <dbReference type="ChEBI" id="CHEBI:57945"/>
        <dbReference type="ChEBI" id="CHEBI:60039"/>
        <dbReference type="EC" id="1.5.1.2"/>
    </reaction>
</comment>
<keyword evidence="4" id="KW-0963">Cytoplasm</keyword>
<dbReference type="GO" id="GO:0004735">
    <property type="term" value="F:pyrroline-5-carboxylate reductase activity"/>
    <property type="evidence" value="ECO:0007669"/>
    <property type="project" value="UniProtKB-UniRule"/>
</dbReference>
<evidence type="ECO:0000259" key="6">
    <source>
        <dbReference type="Pfam" id="PF03807"/>
    </source>
</evidence>
<keyword evidence="9" id="KW-1185">Reference proteome</keyword>
<dbReference type="Gene3D" id="3.40.50.720">
    <property type="entry name" value="NAD(P)-binding Rossmann-like Domain"/>
    <property type="match status" value="1"/>
</dbReference>
<evidence type="ECO:0000313" key="8">
    <source>
        <dbReference type="EMBL" id="MBB4153578.1"/>
    </source>
</evidence>
<evidence type="ECO:0000256" key="2">
    <source>
        <dbReference type="ARBA" id="ARBA00022857"/>
    </source>
</evidence>
<gene>
    <name evidence="4" type="primary">proC</name>
    <name evidence="8" type="ORF">GGQ80_001480</name>
</gene>
<keyword evidence="4" id="KW-0028">Amino-acid biosynthesis</keyword>
<comment type="caution">
    <text evidence="8">The sequence shown here is derived from an EMBL/GenBank/DDBJ whole genome shotgun (WGS) entry which is preliminary data.</text>
</comment>
<comment type="subcellular location">
    <subcellularLocation>
        <location evidence="4">Cytoplasm</location>
    </subcellularLocation>
</comment>
<keyword evidence="4" id="KW-0641">Proline biosynthesis</keyword>
<dbReference type="UniPathway" id="UPA00098">
    <property type="reaction ID" value="UER00361"/>
</dbReference>
<evidence type="ECO:0000256" key="4">
    <source>
        <dbReference type="HAMAP-Rule" id="MF_01925"/>
    </source>
</evidence>
<dbReference type="PANTHER" id="PTHR11645">
    <property type="entry name" value="PYRROLINE-5-CARBOXYLATE REDUCTASE"/>
    <property type="match status" value="1"/>
</dbReference>
<keyword evidence="2 4" id="KW-0521">NADP</keyword>
<dbReference type="SUPFAM" id="SSF48179">
    <property type="entry name" value="6-phosphogluconate dehydrogenase C-terminal domain-like"/>
    <property type="match status" value="1"/>
</dbReference>
<dbReference type="RefSeq" id="WP_183983240.1">
    <property type="nucleotide sequence ID" value="NZ_JACIEV010000003.1"/>
</dbReference>
<accession>A0A840FHZ9</accession>
<feature type="binding site" evidence="5">
    <location>
        <begin position="69"/>
        <end position="72"/>
    </location>
    <ligand>
        <name>NADP(+)</name>
        <dbReference type="ChEBI" id="CHEBI:58349"/>
    </ligand>
</feature>
<evidence type="ECO:0000313" key="9">
    <source>
        <dbReference type="Proteomes" id="UP000529795"/>
    </source>
</evidence>
<dbReference type="InterPro" id="IPR028939">
    <property type="entry name" value="P5C_Rdtase_cat_N"/>
</dbReference>
<evidence type="ECO:0000256" key="1">
    <source>
        <dbReference type="ARBA" id="ARBA00005525"/>
    </source>
</evidence>
<dbReference type="PROSITE" id="PS00521">
    <property type="entry name" value="P5CR"/>
    <property type="match status" value="1"/>
</dbReference>
<comment type="similarity">
    <text evidence="1 4">Belongs to the pyrroline-5-carboxylate reductase family.</text>
</comment>
<dbReference type="InterPro" id="IPR000304">
    <property type="entry name" value="Pyrroline-COOH_reductase"/>
</dbReference>
<dbReference type="AlphaFoldDB" id="A0A840FHZ9"/>
<dbReference type="InterPro" id="IPR036291">
    <property type="entry name" value="NAD(P)-bd_dom_sf"/>
</dbReference>
<dbReference type="EMBL" id="JACIEV010000003">
    <property type="protein sequence ID" value="MBB4153578.1"/>
    <property type="molecule type" value="Genomic_DNA"/>
</dbReference>
<feature type="binding site" evidence="5">
    <location>
        <position position="41"/>
    </location>
    <ligand>
        <name>NADP(+)</name>
        <dbReference type="ChEBI" id="CHEBI:58349"/>
    </ligand>
</feature>
<dbReference type="EC" id="1.5.1.2" evidence="4"/>
<dbReference type="PIRSF" id="PIRSF000193">
    <property type="entry name" value="Pyrrol-5-carb_rd"/>
    <property type="match status" value="1"/>
</dbReference>
<protein>
    <recommendedName>
        <fullName evidence="4">Pyrroline-5-carboxylate reductase</fullName>
        <shortName evidence="4">P5C reductase</shortName>
        <shortName evidence="4">P5CR</shortName>
        <ecNumber evidence="4">1.5.1.2</ecNumber>
    </recommendedName>
    <alternativeName>
        <fullName evidence="4">PCA reductase</fullName>
    </alternativeName>
</protein>
<comment type="pathway">
    <text evidence="4">Amino-acid biosynthesis; L-proline biosynthesis; L-proline from L-glutamate 5-semialdehyde: step 1/1.</text>
</comment>
<dbReference type="SUPFAM" id="SSF51735">
    <property type="entry name" value="NAD(P)-binding Rossmann-fold domains"/>
    <property type="match status" value="1"/>
</dbReference>
<name>A0A840FHZ9_9SPHN</name>
<feature type="domain" description="Pyrroline-5-carboxylate reductase catalytic N-terminal" evidence="6">
    <location>
        <begin position="13"/>
        <end position="96"/>
    </location>
</feature>
<dbReference type="InterPro" id="IPR053790">
    <property type="entry name" value="P5CR-like_CS"/>
</dbReference>
<evidence type="ECO:0000256" key="5">
    <source>
        <dbReference type="PIRSR" id="PIRSR000193-1"/>
    </source>
</evidence>
<comment type="catalytic activity">
    <reaction evidence="4">
        <text>L-proline + NADP(+) = (S)-1-pyrroline-5-carboxylate + NADPH + 2 H(+)</text>
        <dbReference type="Rhea" id="RHEA:14109"/>
        <dbReference type="ChEBI" id="CHEBI:15378"/>
        <dbReference type="ChEBI" id="CHEBI:17388"/>
        <dbReference type="ChEBI" id="CHEBI:57783"/>
        <dbReference type="ChEBI" id="CHEBI:58349"/>
        <dbReference type="ChEBI" id="CHEBI:60039"/>
        <dbReference type="EC" id="1.5.1.2"/>
    </reaction>
</comment>
<comment type="function">
    <text evidence="4">Catalyzes the reduction of 1-pyrroline-5-carboxylate (PCA) to L-proline.</text>
</comment>
<evidence type="ECO:0000256" key="3">
    <source>
        <dbReference type="ARBA" id="ARBA00023002"/>
    </source>
</evidence>
<dbReference type="Proteomes" id="UP000529795">
    <property type="component" value="Unassembled WGS sequence"/>
</dbReference>
<dbReference type="InterPro" id="IPR008927">
    <property type="entry name" value="6-PGluconate_DH-like_C_sf"/>
</dbReference>
<dbReference type="PANTHER" id="PTHR11645:SF0">
    <property type="entry name" value="PYRROLINE-5-CARBOXYLATE REDUCTASE 3"/>
    <property type="match status" value="1"/>
</dbReference>
<evidence type="ECO:0000259" key="7">
    <source>
        <dbReference type="Pfam" id="PF14748"/>
    </source>
</evidence>
<keyword evidence="3 4" id="KW-0560">Oxidoreductase</keyword>
<dbReference type="Pfam" id="PF14748">
    <property type="entry name" value="P5CR_dimer"/>
    <property type="match status" value="1"/>
</dbReference>
<sequence>MSDPFPNGGAVWLIGCGAMGGAMLSRWLEAGLDPARVTIVTRSPREVPEGTRHLTSLPSGEQPAAVVLAMKPQQLGEVAPTLAGVEIGLLVSILAGVDTETLARRIPARAVLRAMPNLPVAIGRGVTGLYTDSDDPAVRATGDALAAPLGVGEWIDDEARFDAVTALAGSGPGFLFRIIDAFAAAGERLGLPADQSLRLAIATVDGAGRMAAAAGASPAMLADRVASKGGSTRKGLDVLDRDGALVALLTDTLAAAERRNAEMAAEARQG</sequence>
<proteinExistence type="inferred from homology"/>
<reference evidence="8 9" key="1">
    <citation type="submission" date="2020-08" db="EMBL/GenBank/DDBJ databases">
        <title>Genomic Encyclopedia of Type Strains, Phase IV (KMG-IV): sequencing the most valuable type-strain genomes for metagenomic binning, comparative biology and taxonomic classification.</title>
        <authorList>
            <person name="Goeker M."/>
        </authorList>
    </citation>
    <scope>NUCLEOTIDE SEQUENCE [LARGE SCALE GENOMIC DNA]</scope>
    <source>
        <strain evidence="8 9">YC6723</strain>
    </source>
</reference>
<feature type="domain" description="Pyrroline-5-carboxylate reductase dimerisation" evidence="7">
    <location>
        <begin position="158"/>
        <end position="263"/>
    </location>
</feature>
<dbReference type="HAMAP" id="MF_01925">
    <property type="entry name" value="P5C_reductase"/>
    <property type="match status" value="1"/>
</dbReference>